<protein>
    <submittedName>
        <fullName evidence="2">Uncharacterized protein</fullName>
    </submittedName>
</protein>
<feature type="compositionally biased region" description="Acidic residues" evidence="1">
    <location>
        <begin position="113"/>
        <end position="128"/>
    </location>
</feature>
<dbReference type="OrthoDB" id="550248at2759"/>
<evidence type="ECO:0000256" key="1">
    <source>
        <dbReference type="SAM" id="MobiDB-lite"/>
    </source>
</evidence>
<feature type="region of interest" description="Disordered" evidence="1">
    <location>
        <begin position="203"/>
        <end position="256"/>
    </location>
</feature>
<feature type="region of interest" description="Disordered" evidence="1">
    <location>
        <begin position="1"/>
        <end position="60"/>
    </location>
</feature>
<organism evidence="2 3">
    <name type="scientific">Tetrabaena socialis</name>
    <dbReference type="NCBI Taxonomy" id="47790"/>
    <lineage>
        <taxon>Eukaryota</taxon>
        <taxon>Viridiplantae</taxon>
        <taxon>Chlorophyta</taxon>
        <taxon>core chlorophytes</taxon>
        <taxon>Chlorophyceae</taxon>
        <taxon>CS clade</taxon>
        <taxon>Chlamydomonadales</taxon>
        <taxon>Tetrabaenaceae</taxon>
        <taxon>Tetrabaena</taxon>
    </lineage>
</organism>
<feature type="compositionally biased region" description="Basic and acidic residues" evidence="1">
    <location>
        <begin position="1"/>
        <end position="11"/>
    </location>
</feature>
<name>A0A2J8AB80_9CHLO</name>
<comment type="caution">
    <text evidence="2">The sequence shown here is derived from an EMBL/GenBank/DDBJ whole genome shotgun (WGS) entry which is preliminary data.</text>
</comment>
<dbReference type="Proteomes" id="UP000236333">
    <property type="component" value="Unassembled WGS sequence"/>
</dbReference>
<feature type="compositionally biased region" description="Polar residues" evidence="1">
    <location>
        <begin position="12"/>
        <end position="26"/>
    </location>
</feature>
<evidence type="ECO:0000313" key="2">
    <source>
        <dbReference type="EMBL" id="PNH09782.1"/>
    </source>
</evidence>
<feature type="region of interest" description="Disordered" evidence="1">
    <location>
        <begin position="86"/>
        <end position="133"/>
    </location>
</feature>
<keyword evidence="3" id="KW-1185">Reference proteome</keyword>
<reference evidence="2 3" key="1">
    <citation type="journal article" date="2017" name="Mol. Biol. Evol.">
        <title>The 4-celled Tetrabaena socialis nuclear genome reveals the essential components for genetic control of cell number at the origin of multicellularity in the volvocine lineage.</title>
        <authorList>
            <person name="Featherston J."/>
            <person name="Arakaki Y."/>
            <person name="Hanschen E.R."/>
            <person name="Ferris P.J."/>
            <person name="Michod R.E."/>
            <person name="Olson B.J.S.C."/>
            <person name="Nozaki H."/>
            <person name="Durand P.M."/>
        </authorList>
    </citation>
    <scope>NUCLEOTIDE SEQUENCE [LARGE SCALE GENOMIC DNA]</scope>
    <source>
        <strain evidence="2 3">NIES-571</strain>
    </source>
</reference>
<feature type="compositionally biased region" description="Low complexity" evidence="1">
    <location>
        <begin position="409"/>
        <end position="440"/>
    </location>
</feature>
<dbReference type="EMBL" id="PGGS01000078">
    <property type="protein sequence ID" value="PNH09782.1"/>
    <property type="molecule type" value="Genomic_DNA"/>
</dbReference>
<feature type="compositionally biased region" description="Basic residues" evidence="1">
    <location>
        <begin position="212"/>
        <end position="221"/>
    </location>
</feature>
<proteinExistence type="predicted"/>
<accession>A0A2J8AB80</accession>
<sequence length="741" mass="74393">MGRATVDDKATEQASAPTATRSSNTHSTAACAHPSSAAAASLQTAAAAPAPLPRPARAAPLPAGAVAGSRLDAQVVQVVCRPSPVEQATVRGQRAASARLLRGDGKRARQLCSDDEDEDEGGEGEGGGEDGLYGAAPAATYGKFHVDRYLQGDECVEYQGAFVTRSAFEKLGGSLQAKWYRSIRVLRNDEPIGAWLQRHGLPLLKGQPRNSRPTRGKRGAKQARTSPSPTAKTHGRQLTAEPAGEAPAGGGGGGWVRADAQLAAEWTHRAGRGGGGGDNGGCGINGRVEMLTAVGGRGGASMGSGGHWAAARPSAAPPAAIGAAMMAPCGPVAAWRPLDLTWSAASSAAGTGPALNARATGPPCMQATWSAAADPAAVLQPQRKAPKSGWEGVDWLGQAWDHYLGGGPARTSAGAGASTAAGPQPSPSESFPAPPSRRSSGGPGTWAAAPLARVPSATSDEFCSTNWLGLGLGLGLGSGQRSAGAAAQLAWGRVQPQPHPPTHHQQQLRDLLQDRPAELLRCCSISSPFSTLSAADPLEPPPPAPLHVLPPPATAAAPAQHEQLLLSRSRTTLLAAAAPLGLSGNDPSGGGASPDDGAAAARAQLLLASAAVRNARRVAPAWPSGSLQLPDDAADKLHPAGTTHPLSGQPPVAKDFERRVQQLLMGGAGAGAGAGGRGAFADRYFPPRRAAAGTGGPCFRGGAAAVGGVPAAVVVAAEAGGGGAAAWGVTSPPPQLSPAQW</sequence>
<feature type="region of interest" description="Disordered" evidence="1">
    <location>
        <begin position="622"/>
        <end position="651"/>
    </location>
</feature>
<gene>
    <name evidence="2" type="ORF">TSOC_003568</name>
</gene>
<feature type="compositionally biased region" description="Pro residues" evidence="1">
    <location>
        <begin position="538"/>
        <end position="553"/>
    </location>
</feature>
<feature type="region of interest" description="Disordered" evidence="1">
    <location>
        <begin position="533"/>
        <end position="562"/>
    </location>
</feature>
<dbReference type="AlphaFoldDB" id="A0A2J8AB80"/>
<feature type="region of interest" description="Disordered" evidence="1">
    <location>
        <begin position="407"/>
        <end position="448"/>
    </location>
</feature>
<evidence type="ECO:0000313" key="3">
    <source>
        <dbReference type="Proteomes" id="UP000236333"/>
    </source>
</evidence>
<feature type="compositionally biased region" description="Low complexity" evidence="1">
    <location>
        <begin position="27"/>
        <end position="60"/>
    </location>
</feature>